<dbReference type="Proteomes" id="UP000323502">
    <property type="component" value="Unassembled WGS sequence"/>
</dbReference>
<sequence>MRVLAAGMLVAALGGCVAPREDVASWLVMPAPPPPPPPVKPVTPAAIVLEGAAIQGGLVFGRVPAGTTAMTLDGEAVPFADDGRFVIGFDRDAGPSAQLVATLADGRRVERALVVAPRAWRIERVDAPYRAGKTDAEFAAARPAELAQIVAARARTSDAQGWRQAMRWPATGRQSGWFGAQRVYQGKPGGYHSGADVAVPTGTPVVAPADGVVILAAADSPFTLEGHLLMIDHGMGLNSALLHLSRIDVRVGDTVRRGQRIGLSGATGRATGPHLHWGLQWRGRKLDPLLVAGPVS</sequence>
<reference evidence="2 5" key="2">
    <citation type="submission" date="2019-12" db="EMBL/GenBank/DDBJ databases">
        <authorList>
            <person name="Zheng J."/>
        </authorList>
    </citation>
    <scope>NUCLEOTIDE SEQUENCE [LARGE SCALE GENOMIC DNA]</scope>
    <source>
        <strain evidence="2 5">DSM 27347</strain>
    </source>
</reference>
<dbReference type="InterPro" id="IPR011055">
    <property type="entry name" value="Dup_hybrid_motif"/>
</dbReference>
<dbReference type="PANTHER" id="PTHR21666">
    <property type="entry name" value="PEPTIDASE-RELATED"/>
    <property type="match status" value="1"/>
</dbReference>
<dbReference type="OrthoDB" id="9815245at2"/>
<dbReference type="FunFam" id="2.70.70.10:FF:000019">
    <property type="entry name" value="M23 family peptidase"/>
    <property type="match status" value="1"/>
</dbReference>
<evidence type="ECO:0000313" key="2">
    <source>
        <dbReference type="EMBL" id="MWC42871.1"/>
    </source>
</evidence>
<dbReference type="SUPFAM" id="SSF51261">
    <property type="entry name" value="Duplicated hybrid motif"/>
    <property type="match status" value="1"/>
</dbReference>
<evidence type="ECO:0000313" key="5">
    <source>
        <dbReference type="Proteomes" id="UP000436801"/>
    </source>
</evidence>
<protein>
    <submittedName>
        <fullName evidence="3">Murein DD-endopeptidase MepM and murein hydrolase activator NlpD, contain LysM domain</fullName>
    </submittedName>
    <submittedName>
        <fullName evidence="2">Peptidoglycan DD-metalloendopeptidase family protein</fullName>
    </submittedName>
</protein>
<dbReference type="EMBL" id="WSUT01000005">
    <property type="protein sequence ID" value="MWC42871.1"/>
    <property type="molecule type" value="Genomic_DNA"/>
</dbReference>
<accession>A0A1G7GH72</accession>
<gene>
    <name evidence="2" type="ORF">GQR91_04255</name>
    <name evidence="3" type="ORF">SAMN05216557_101879</name>
</gene>
<name>A0A1G7GH72_9SPHN</name>
<evidence type="ECO:0000313" key="3">
    <source>
        <dbReference type="EMBL" id="SDE87435.1"/>
    </source>
</evidence>
<dbReference type="GO" id="GO:0004222">
    <property type="term" value="F:metalloendopeptidase activity"/>
    <property type="evidence" value="ECO:0007669"/>
    <property type="project" value="TreeGrafter"/>
</dbReference>
<dbReference type="EMBL" id="FNBI01000001">
    <property type="protein sequence ID" value="SDE87435.1"/>
    <property type="molecule type" value="Genomic_DNA"/>
</dbReference>
<dbReference type="AlphaFoldDB" id="A0A1G7GH72"/>
<organism evidence="3 4">
    <name type="scientific">Sphingomonas carotinifaciens</name>
    <dbReference type="NCBI Taxonomy" id="1166323"/>
    <lineage>
        <taxon>Bacteria</taxon>
        <taxon>Pseudomonadati</taxon>
        <taxon>Pseudomonadota</taxon>
        <taxon>Alphaproteobacteria</taxon>
        <taxon>Sphingomonadales</taxon>
        <taxon>Sphingomonadaceae</taxon>
        <taxon>Sphingomonas</taxon>
    </lineage>
</organism>
<dbReference type="RefSeq" id="WP_149681286.1">
    <property type="nucleotide sequence ID" value="NZ_FNBI01000001.1"/>
</dbReference>
<dbReference type="InterPro" id="IPR050570">
    <property type="entry name" value="Cell_wall_metabolism_enzyme"/>
</dbReference>
<dbReference type="Pfam" id="PF01551">
    <property type="entry name" value="Peptidase_M23"/>
    <property type="match status" value="1"/>
</dbReference>
<dbReference type="Gene3D" id="2.70.70.10">
    <property type="entry name" value="Glucose Permease (Domain IIA)"/>
    <property type="match status" value="1"/>
</dbReference>
<dbReference type="Proteomes" id="UP000436801">
    <property type="component" value="Unassembled WGS sequence"/>
</dbReference>
<dbReference type="PROSITE" id="PS51257">
    <property type="entry name" value="PROKAR_LIPOPROTEIN"/>
    <property type="match status" value="1"/>
</dbReference>
<evidence type="ECO:0000259" key="1">
    <source>
        <dbReference type="Pfam" id="PF01551"/>
    </source>
</evidence>
<keyword evidence="3" id="KW-0378">Hydrolase</keyword>
<dbReference type="CDD" id="cd12797">
    <property type="entry name" value="M23_peptidase"/>
    <property type="match status" value="1"/>
</dbReference>
<proteinExistence type="predicted"/>
<reference evidence="3 4" key="1">
    <citation type="submission" date="2016-10" db="EMBL/GenBank/DDBJ databases">
        <authorList>
            <person name="Varghese N."/>
            <person name="Submissions S."/>
        </authorList>
    </citation>
    <scope>NUCLEOTIDE SEQUENCE [LARGE SCALE GENOMIC DNA]</scope>
    <source>
        <strain evidence="3 4">S7-754</strain>
    </source>
</reference>
<feature type="domain" description="M23ase beta-sheet core" evidence="1">
    <location>
        <begin position="191"/>
        <end position="288"/>
    </location>
</feature>
<keyword evidence="4" id="KW-1185">Reference proteome</keyword>
<dbReference type="PANTHER" id="PTHR21666:SF285">
    <property type="entry name" value="M23 FAMILY METALLOPEPTIDASE"/>
    <property type="match status" value="1"/>
</dbReference>
<dbReference type="InterPro" id="IPR016047">
    <property type="entry name" value="M23ase_b-sheet_dom"/>
</dbReference>
<evidence type="ECO:0000313" key="4">
    <source>
        <dbReference type="Proteomes" id="UP000323502"/>
    </source>
</evidence>